<sequence>MTPGAGPLGATPGAEHSTDPYLPAHGNGGYRVLHYDLDLDYRITTNRLAGKATITARAVQSLSRFSLDLGAFRVQDVRVDGQPAKFLHRPGKLRIKPDRPIGYGATFKIEIRYAGTPVPISGRWGDIGWDELTDGALVASQPNGASSWFPCNDRPADKATFLVTLTAAAPYTVLVTGDLVSRRRRAATQTWVYERNEPTSPYLMGVQIGRYELVDLAVGGVPQRAAIPPRLRTVLGHDFGRHGDIMAALEGLFGPYPFREYVVVVADDDLDDPIEAQGMAVFGRNHLDGQRTHERLVAHELAHQWFGNSLTVADWRHIWLNEGFATYAEWLWSAVSGGPTADAHAAHWHARLAAQPATISIANPGVARMFDPIVYKRGALTLHALRTRIGDAAFFAMVRTWVAEHQHATVTTEEFRAHARRFATRPVDDLLDAWLDRPALPRLPVFGL</sequence>
<evidence type="ECO:0000256" key="3">
    <source>
        <dbReference type="ARBA" id="ARBA00004496"/>
    </source>
</evidence>
<evidence type="ECO:0000256" key="10">
    <source>
        <dbReference type="ARBA" id="ARBA00022801"/>
    </source>
</evidence>
<dbReference type="GO" id="GO:0004177">
    <property type="term" value="F:aminopeptidase activity"/>
    <property type="evidence" value="ECO:0007669"/>
    <property type="project" value="UniProtKB-KW"/>
</dbReference>
<keyword evidence="11" id="KW-0862">Zinc</keyword>
<feature type="compositionally biased region" description="Low complexity" evidence="15">
    <location>
        <begin position="1"/>
        <end position="14"/>
    </location>
</feature>
<dbReference type="SUPFAM" id="SSF55486">
    <property type="entry name" value="Metalloproteases ('zincins'), catalytic domain"/>
    <property type="match status" value="1"/>
</dbReference>
<evidence type="ECO:0000256" key="14">
    <source>
        <dbReference type="ARBA" id="ARBA00031533"/>
    </source>
</evidence>
<evidence type="ECO:0000256" key="6">
    <source>
        <dbReference type="ARBA" id="ARBA00015611"/>
    </source>
</evidence>
<dbReference type="Gene3D" id="1.10.390.10">
    <property type="entry name" value="Neutral Protease Domain 2"/>
    <property type="match status" value="1"/>
</dbReference>
<evidence type="ECO:0000313" key="18">
    <source>
        <dbReference type="EMBL" id="WIM99796.1"/>
    </source>
</evidence>
<evidence type="ECO:0000256" key="11">
    <source>
        <dbReference type="ARBA" id="ARBA00022833"/>
    </source>
</evidence>
<comment type="catalytic activity">
    <reaction evidence="1">
        <text>Release of an N-terminal amino acid, Xaa-|-Yaa- from a peptide, amide or arylamide. Xaa is preferably Ala, but may be most amino acids including Pro (slow action). When a terminal hydrophobic residue is followed by a prolyl residue, the two may be released as an intact Xaa-Pro dipeptide.</text>
        <dbReference type="EC" id="3.4.11.2"/>
    </reaction>
</comment>
<keyword evidence="8" id="KW-0645">Protease</keyword>
<dbReference type="SUPFAM" id="SSF63737">
    <property type="entry name" value="Leukotriene A4 hydrolase N-terminal domain"/>
    <property type="match status" value="1"/>
</dbReference>
<dbReference type="Gene3D" id="2.60.40.1730">
    <property type="entry name" value="tricorn interacting facor f3 domain"/>
    <property type="match status" value="1"/>
</dbReference>
<feature type="domain" description="Peptidase M1 membrane alanine aminopeptidase" evidence="16">
    <location>
        <begin position="252"/>
        <end position="434"/>
    </location>
</feature>
<reference evidence="18 19" key="1">
    <citation type="submission" date="2023-06" db="EMBL/GenBank/DDBJ databases">
        <authorList>
            <person name="Yushchuk O."/>
            <person name="Binda E."/>
            <person name="Ruckert-Reed C."/>
            <person name="Fedorenko V."/>
            <person name="Kalinowski J."/>
            <person name="Marinelli F."/>
        </authorList>
    </citation>
    <scope>NUCLEOTIDE SEQUENCE [LARGE SCALE GENOMIC DNA]</scope>
    <source>
        <strain evidence="18 19">NRRL 3884</strain>
    </source>
</reference>
<dbReference type="RefSeq" id="WP_284921234.1">
    <property type="nucleotide sequence ID" value="NZ_CP126980.1"/>
</dbReference>
<comment type="cofactor">
    <cofactor evidence="2">
        <name>Zn(2+)</name>
        <dbReference type="ChEBI" id="CHEBI:29105"/>
    </cofactor>
</comment>
<evidence type="ECO:0000259" key="16">
    <source>
        <dbReference type="Pfam" id="PF01433"/>
    </source>
</evidence>
<dbReference type="EMBL" id="CP126980">
    <property type="protein sequence ID" value="WIM99796.1"/>
    <property type="molecule type" value="Genomic_DNA"/>
</dbReference>
<protein>
    <recommendedName>
        <fullName evidence="6">Aminopeptidase N</fullName>
        <ecNumber evidence="5">3.4.11.2</ecNumber>
    </recommendedName>
    <alternativeName>
        <fullName evidence="13">Alanine aminopeptidase</fullName>
    </alternativeName>
    <alternativeName>
        <fullName evidence="14">Lysyl aminopeptidase</fullName>
    </alternativeName>
</protein>
<evidence type="ECO:0000256" key="8">
    <source>
        <dbReference type="ARBA" id="ARBA00022670"/>
    </source>
</evidence>
<evidence type="ECO:0000256" key="12">
    <source>
        <dbReference type="ARBA" id="ARBA00023049"/>
    </source>
</evidence>
<dbReference type="InterPro" id="IPR001930">
    <property type="entry name" value="Peptidase_M1"/>
</dbReference>
<evidence type="ECO:0000256" key="1">
    <source>
        <dbReference type="ARBA" id="ARBA00000098"/>
    </source>
</evidence>
<dbReference type="CDD" id="cd09603">
    <property type="entry name" value="M1_APN_like"/>
    <property type="match status" value="1"/>
</dbReference>
<dbReference type="InterPro" id="IPR045357">
    <property type="entry name" value="Aminopeptidase_N-like_N"/>
</dbReference>
<dbReference type="PANTHER" id="PTHR45726:SF3">
    <property type="entry name" value="LEUKOTRIENE A-4 HYDROLASE"/>
    <property type="match status" value="1"/>
</dbReference>
<dbReference type="InterPro" id="IPR014782">
    <property type="entry name" value="Peptidase_M1_dom"/>
</dbReference>
<keyword evidence="10 18" id="KW-0378">Hydrolase</keyword>
<evidence type="ECO:0000256" key="2">
    <source>
        <dbReference type="ARBA" id="ARBA00001947"/>
    </source>
</evidence>
<dbReference type="InterPro" id="IPR042097">
    <property type="entry name" value="Aminopeptidase_N-like_N_sf"/>
</dbReference>
<keyword evidence="9" id="KW-0479">Metal-binding</keyword>
<evidence type="ECO:0000256" key="9">
    <source>
        <dbReference type="ARBA" id="ARBA00022723"/>
    </source>
</evidence>
<comment type="similarity">
    <text evidence="4">Belongs to the peptidase M1 family.</text>
</comment>
<organism evidence="18 19">
    <name type="scientific">Actinoplanes oblitus</name>
    <dbReference type="NCBI Taxonomy" id="3040509"/>
    <lineage>
        <taxon>Bacteria</taxon>
        <taxon>Bacillati</taxon>
        <taxon>Actinomycetota</taxon>
        <taxon>Actinomycetes</taxon>
        <taxon>Micromonosporales</taxon>
        <taxon>Micromonosporaceae</taxon>
        <taxon>Actinoplanes</taxon>
    </lineage>
</organism>
<dbReference type="PANTHER" id="PTHR45726">
    <property type="entry name" value="LEUKOTRIENE A-4 HYDROLASE"/>
    <property type="match status" value="1"/>
</dbReference>
<accession>A0ABY8WS21</accession>
<dbReference type="InterPro" id="IPR027268">
    <property type="entry name" value="Peptidase_M4/M1_CTD_sf"/>
</dbReference>
<dbReference type="InterPro" id="IPR034015">
    <property type="entry name" value="M1_LTA4H"/>
</dbReference>
<feature type="region of interest" description="Disordered" evidence="15">
    <location>
        <begin position="1"/>
        <end position="22"/>
    </location>
</feature>
<evidence type="ECO:0000259" key="17">
    <source>
        <dbReference type="Pfam" id="PF17900"/>
    </source>
</evidence>
<dbReference type="Proteomes" id="UP001240150">
    <property type="component" value="Chromosome"/>
</dbReference>
<dbReference type="PRINTS" id="PR00756">
    <property type="entry name" value="ALADIPTASE"/>
</dbReference>
<keyword evidence="12" id="KW-0482">Metalloprotease</keyword>
<dbReference type="Pfam" id="PF01433">
    <property type="entry name" value="Peptidase_M1"/>
    <property type="match status" value="1"/>
</dbReference>
<evidence type="ECO:0000256" key="13">
    <source>
        <dbReference type="ARBA" id="ARBA00029811"/>
    </source>
</evidence>
<dbReference type="EC" id="3.4.11.2" evidence="5"/>
<keyword evidence="19" id="KW-1185">Reference proteome</keyword>
<evidence type="ECO:0000313" key="19">
    <source>
        <dbReference type="Proteomes" id="UP001240150"/>
    </source>
</evidence>
<evidence type="ECO:0000256" key="5">
    <source>
        <dbReference type="ARBA" id="ARBA00012564"/>
    </source>
</evidence>
<keyword evidence="18" id="KW-0031">Aminopeptidase</keyword>
<proteinExistence type="inferred from homology"/>
<feature type="domain" description="Aminopeptidase N-like N-terminal" evidence="17">
    <location>
        <begin position="33"/>
        <end position="203"/>
    </location>
</feature>
<gene>
    <name evidence="18" type="ORF">ACTOB_003461</name>
</gene>
<evidence type="ECO:0000256" key="15">
    <source>
        <dbReference type="SAM" id="MobiDB-lite"/>
    </source>
</evidence>
<evidence type="ECO:0000256" key="7">
    <source>
        <dbReference type="ARBA" id="ARBA00022490"/>
    </source>
</evidence>
<name>A0ABY8WS21_9ACTN</name>
<dbReference type="Pfam" id="PF17900">
    <property type="entry name" value="Peptidase_M1_N"/>
    <property type="match status" value="1"/>
</dbReference>
<comment type="subcellular location">
    <subcellularLocation>
        <location evidence="3">Cytoplasm</location>
    </subcellularLocation>
</comment>
<evidence type="ECO:0000256" key="4">
    <source>
        <dbReference type="ARBA" id="ARBA00010136"/>
    </source>
</evidence>
<keyword evidence="7" id="KW-0963">Cytoplasm</keyword>